<organism evidence="2 3">
    <name type="scientific">Macrolepiota fuliginosa MF-IS2</name>
    <dbReference type="NCBI Taxonomy" id="1400762"/>
    <lineage>
        <taxon>Eukaryota</taxon>
        <taxon>Fungi</taxon>
        <taxon>Dikarya</taxon>
        <taxon>Basidiomycota</taxon>
        <taxon>Agaricomycotina</taxon>
        <taxon>Agaricomycetes</taxon>
        <taxon>Agaricomycetidae</taxon>
        <taxon>Agaricales</taxon>
        <taxon>Agaricineae</taxon>
        <taxon>Agaricaceae</taxon>
        <taxon>Macrolepiota</taxon>
    </lineage>
</organism>
<feature type="compositionally biased region" description="Polar residues" evidence="1">
    <location>
        <begin position="75"/>
        <end position="102"/>
    </location>
</feature>
<dbReference type="EMBL" id="MU151158">
    <property type="protein sequence ID" value="KAF9448517.1"/>
    <property type="molecule type" value="Genomic_DNA"/>
</dbReference>
<protein>
    <submittedName>
        <fullName evidence="2">Uncharacterized protein</fullName>
    </submittedName>
</protein>
<keyword evidence="3" id="KW-1185">Reference proteome</keyword>
<proteinExistence type="predicted"/>
<feature type="region of interest" description="Disordered" evidence="1">
    <location>
        <begin position="50"/>
        <end position="103"/>
    </location>
</feature>
<reference evidence="2" key="1">
    <citation type="submission" date="2020-11" db="EMBL/GenBank/DDBJ databases">
        <authorList>
            <consortium name="DOE Joint Genome Institute"/>
            <person name="Ahrendt S."/>
            <person name="Riley R."/>
            <person name="Andreopoulos W."/>
            <person name="Labutti K."/>
            <person name="Pangilinan J."/>
            <person name="Ruiz-Duenas F.J."/>
            <person name="Barrasa J.M."/>
            <person name="Sanchez-Garcia M."/>
            <person name="Camarero S."/>
            <person name="Miyauchi S."/>
            <person name="Serrano A."/>
            <person name="Linde D."/>
            <person name="Babiker R."/>
            <person name="Drula E."/>
            <person name="Ayuso-Fernandez I."/>
            <person name="Pacheco R."/>
            <person name="Padilla G."/>
            <person name="Ferreira P."/>
            <person name="Barriuso J."/>
            <person name="Kellner H."/>
            <person name="Castanera R."/>
            <person name="Alfaro M."/>
            <person name="Ramirez L."/>
            <person name="Pisabarro A.G."/>
            <person name="Kuo A."/>
            <person name="Tritt A."/>
            <person name="Lipzen A."/>
            <person name="He G."/>
            <person name="Yan M."/>
            <person name="Ng V."/>
            <person name="Cullen D."/>
            <person name="Martin F."/>
            <person name="Rosso M.-N."/>
            <person name="Henrissat B."/>
            <person name="Hibbett D."/>
            <person name="Martinez A.T."/>
            <person name="Grigoriev I.V."/>
        </authorList>
    </citation>
    <scope>NUCLEOTIDE SEQUENCE</scope>
    <source>
        <strain evidence="2">MF-IS2</strain>
    </source>
</reference>
<gene>
    <name evidence="2" type="ORF">P691DRAFT_759834</name>
</gene>
<evidence type="ECO:0000313" key="3">
    <source>
        <dbReference type="Proteomes" id="UP000807342"/>
    </source>
</evidence>
<accession>A0A9P5XBW9</accession>
<sequence length="241" mass="27509">MACLTIPTILRVTHEEMELARFMVDMSRRTATTDIISSSSSPSVLSCKLASQEPDTKAEHMDVGTTGRDEYPNLSDPTTPLETRSFLTDTPNLSPSKSTPARNNRHIRVKRNAQNAVQVTARREVKRRTFHGAKTRAHTAAKYATANRNRQNDKNRQEMERIQALEADELVGAIRPREVWCSVCGDWVALDQRRKYYTGMWEKHRNNYHTPGGAQYELAKQIEARTGQWPKLFVSKRPRNA</sequence>
<evidence type="ECO:0000313" key="2">
    <source>
        <dbReference type="EMBL" id="KAF9448517.1"/>
    </source>
</evidence>
<comment type="caution">
    <text evidence="2">The sequence shown here is derived from an EMBL/GenBank/DDBJ whole genome shotgun (WGS) entry which is preliminary data.</text>
</comment>
<evidence type="ECO:0000256" key="1">
    <source>
        <dbReference type="SAM" id="MobiDB-lite"/>
    </source>
</evidence>
<dbReference type="AlphaFoldDB" id="A0A9P5XBW9"/>
<dbReference type="Proteomes" id="UP000807342">
    <property type="component" value="Unassembled WGS sequence"/>
</dbReference>
<feature type="compositionally biased region" description="Basic and acidic residues" evidence="1">
    <location>
        <begin position="54"/>
        <end position="71"/>
    </location>
</feature>
<name>A0A9P5XBW9_9AGAR</name>
<dbReference type="OrthoDB" id="2880777at2759"/>